<dbReference type="InterPro" id="IPR057680">
    <property type="entry name" value="DUF7920"/>
</dbReference>
<organism evidence="2 3">
    <name type="scientific">Orchesella cincta</name>
    <name type="common">Springtail</name>
    <name type="synonym">Podura cincta</name>
    <dbReference type="NCBI Taxonomy" id="48709"/>
    <lineage>
        <taxon>Eukaryota</taxon>
        <taxon>Metazoa</taxon>
        <taxon>Ecdysozoa</taxon>
        <taxon>Arthropoda</taxon>
        <taxon>Hexapoda</taxon>
        <taxon>Collembola</taxon>
        <taxon>Entomobryomorpha</taxon>
        <taxon>Entomobryoidea</taxon>
        <taxon>Orchesellidae</taxon>
        <taxon>Orchesellinae</taxon>
        <taxon>Orchesella</taxon>
    </lineage>
</organism>
<name>A0A1D2MUL3_ORCCI</name>
<protein>
    <recommendedName>
        <fullName evidence="1">DUF7920 domain-containing protein</fullName>
    </recommendedName>
</protein>
<gene>
    <name evidence="2" type="ORF">Ocin01_10086</name>
</gene>
<feature type="domain" description="DUF7920" evidence="1">
    <location>
        <begin position="142"/>
        <end position="354"/>
    </location>
</feature>
<proteinExistence type="predicted"/>
<dbReference type="Proteomes" id="UP000094527">
    <property type="component" value="Unassembled WGS sequence"/>
</dbReference>
<evidence type="ECO:0000313" key="2">
    <source>
        <dbReference type="EMBL" id="ODM96588.1"/>
    </source>
</evidence>
<evidence type="ECO:0000313" key="3">
    <source>
        <dbReference type="Proteomes" id="UP000094527"/>
    </source>
</evidence>
<dbReference type="AlphaFoldDB" id="A0A1D2MUL3"/>
<comment type="caution">
    <text evidence="2">The sequence shown here is derived from an EMBL/GenBank/DDBJ whole genome shotgun (WGS) entry which is preliminary data.</text>
</comment>
<accession>A0A1D2MUL3</accession>
<dbReference type="STRING" id="48709.A0A1D2MUL3"/>
<dbReference type="PANTHER" id="PTHR38566:SF1">
    <property type="entry name" value="CHROMOSOME UNDETERMINED SCAFFOLD_18, WHOLE GENOME SHOTGUN SEQUENCE"/>
    <property type="match status" value="1"/>
</dbReference>
<sequence length="450" mass="51567">MAAKCKALGGNHREVAMENSDAVKRWVDWCRSHPQLKCVEWNVPYGILPKNYRGVLIDVKVGSMGMPDDKIYLAHAELRAKVARGNCVLELSRIKKGKIVNTNYTFLIFALKKYSGFMGDEGDSPHQNSEWEPYFMKPLSTTRKIICTEKANGEAAQISSQKLLDQDYFCIGSKNVHMLLRNRDDIRKYGNIRFNTAKEVAHVFFETFVENTNIPENSKTDFISFIQNHNFTTVFEMVQPDNQHIVKSDLEHPELKFICWTMADIMEDFRSKFALCAMPIDEAIEQARKFRLTTVTYEATFCDSAEDVSSKMESCIRKVQQEFGHEGKVLYFLDSENCTIGLIKKKTAWYVILRSLREKVASFNAASSSIPMPDRLSQIASRIKEIQSWLGFSNKFTEGWSEICTAFAEFVAVKSPSGNDIRTRFPTLFNEFLKDNQDCKTLYNSLQGTF</sequence>
<dbReference type="OrthoDB" id="6381055at2759"/>
<dbReference type="PANTHER" id="PTHR38566">
    <property type="entry name" value="RNA_LIG_T4_1 DOMAIN-CONTAINING PROTEIN"/>
    <property type="match status" value="1"/>
</dbReference>
<dbReference type="EMBL" id="LJIJ01000522">
    <property type="protein sequence ID" value="ODM96588.1"/>
    <property type="molecule type" value="Genomic_DNA"/>
</dbReference>
<dbReference type="Pfam" id="PF25536">
    <property type="entry name" value="DUF7920"/>
    <property type="match status" value="1"/>
</dbReference>
<dbReference type="OMA" id="ITRIACD"/>
<reference evidence="2 3" key="1">
    <citation type="journal article" date="2016" name="Genome Biol. Evol.">
        <title>Gene Family Evolution Reflects Adaptation to Soil Environmental Stressors in the Genome of the Collembolan Orchesella cincta.</title>
        <authorList>
            <person name="Faddeeva-Vakhrusheva A."/>
            <person name="Derks M.F."/>
            <person name="Anvar S.Y."/>
            <person name="Agamennone V."/>
            <person name="Suring W."/>
            <person name="Smit S."/>
            <person name="van Straalen N.M."/>
            <person name="Roelofs D."/>
        </authorList>
    </citation>
    <scope>NUCLEOTIDE SEQUENCE [LARGE SCALE GENOMIC DNA]</scope>
    <source>
        <tissue evidence="2">Mixed pool</tissue>
    </source>
</reference>
<keyword evidence="3" id="KW-1185">Reference proteome</keyword>
<evidence type="ECO:0000259" key="1">
    <source>
        <dbReference type="Pfam" id="PF25536"/>
    </source>
</evidence>